<dbReference type="EMBL" id="JACHOV010000001">
    <property type="protein sequence ID" value="MBB4639856.1"/>
    <property type="molecule type" value="Genomic_DNA"/>
</dbReference>
<proteinExistence type="predicted"/>
<dbReference type="Pfam" id="PF13472">
    <property type="entry name" value="Lipase_GDSL_2"/>
    <property type="match status" value="1"/>
</dbReference>
<evidence type="ECO:0000313" key="3">
    <source>
        <dbReference type="EMBL" id="MBB4639856.1"/>
    </source>
</evidence>
<evidence type="ECO:0000256" key="1">
    <source>
        <dbReference type="SAM" id="SignalP"/>
    </source>
</evidence>
<sequence length="397" mass="42736">MLKILMAAFLSLLPISVQAQGWSRSWSAVPHRIVAPLPDPAVPDIRDSTIRQVVRLSDGGDLIRIRLSNELSEKAVLVGAVHVALVDKAGQILPDTGRIVTFGRKAAFHLPAQAPLVSDAVRLPVKALSRIAISMYLPEGAVGGTLHWNSYATGWIGPGNQVGAPMLERAGRFDRRLILSAVEVQNRQPHRTIVALGDSITDGANTSPDLNRRWPDILAERLLPETKGAVGVANAGISGNRVLRNGSGPNALARFDRDVLAVPGVSHAIILEGVNDIGAAWRAKDPVPPSAEDLISAYRQLIERAHEHGVKAVLGTILPFKGAGYWSDYGENVRRAVNSWIRDNKEADGHVDFDRALADPADPSRLAPQFNSGDFLHPNDAGHAAMAHAIDLNLLLR</sequence>
<keyword evidence="4" id="KW-1185">Reference proteome</keyword>
<reference evidence="3 4" key="1">
    <citation type="submission" date="2020-08" db="EMBL/GenBank/DDBJ databases">
        <title>Genomic Encyclopedia of Type Strains, Phase IV (KMG-IV): sequencing the most valuable type-strain genomes for metagenomic binning, comparative biology and taxonomic classification.</title>
        <authorList>
            <person name="Goeker M."/>
        </authorList>
    </citation>
    <scope>NUCLEOTIDE SEQUENCE [LARGE SCALE GENOMIC DNA]</scope>
    <source>
        <strain evidence="3 4">DSM 7465</strain>
    </source>
</reference>
<evidence type="ECO:0000259" key="2">
    <source>
        <dbReference type="Pfam" id="PF13472"/>
    </source>
</evidence>
<dbReference type="Gene3D" id="3.40.50.1110">
    <property type="entry name" value="SGNH hydrolase"/>
    <property type="match status" value="1"/>
</dbReference>
<dbReference type="GO" id="GO:0016788">
    <property type="term" value="F:hydrolase activity, acting on ester bonds"/>
    <property type="evidence" value="ECO:0007669"/>
    <property type="project" value="UniProtKB-ARBA"/>
</dbReference>
<feature type="domain" description="SGNH hydrolase-type esterase" evidence="2">
    <location>
        <begin position="195"/>
        <end position="385"/>
    </location>
</feature>
<dbReference type="PANTHER" id="PTHR43784">
    <property type="entry name" value="GDSL-LIKE LIPASE/ACYLHYDROLASE, PUTATIVE (AFU_ORTHOLOGUE AFUA_2G00820)-RELATED"/>
    <property type="match status" value="1"/>
</dbReference>
<dbReference type="Proteomes" id="UP000575068">
    <property type="component" value="Unassembled WGS sequence"/>
</dbReference>
<feature type="chain" id="PRO_5032929508" evidence="1">
    <location>
        <begin position="20"/>
        <end position="397"/>
    </location>
</feature>
<dbReference type="AlphaFoldDB" id="A0A840HQL2"/>
<protein>
    <submittedName>
        <fullName evidence="3">Lysophospholipase L1-like esterase</fullName>
    </submittedName>
</protein>
<dbReference type="InterPro" id="IPR013830">
    <property type="entry name" value="SGNH_hydro"/>
</dbReference>
<organism evidence="3 4">
    <name type="scientific">Rhizorhapis suberifaciens</name>
    <name type="common">corky root of lettuce</name>
    <dbReference type="NCBI Taxonomy" id="13656"/>
    <lineage>
        <taxon>Bacteria</taxon>
        <taxon>Pseudomonadati</taxon>
        <taxon>Pseudomonadota</taxon>
        <taxon>Alphaproteobacteria</taxon>
        <taxon>Sphingomonadales</taxon>
        <taxon>Sphingomonadaceae</taxon>
        <taxon>Rhizorhapis</taxon>
    </lineage>
</organism>
<dbReference type="InterPro" id="IPR053140">
    <property type="entry name" value="GDSL_Rv0518-like"/>
</dbReference>
<gene>
    <name evidence="3" type="ORF">HNQ99_000136</name>
</gene>
<dbReference type="RefSeq" id="WP_184473722.1">
    <property type="nucleotide sequence ID" value="NZ_JACHOV010000001.1"/>
</dbReference>
<keyword evidence="1" id="KW-0732">Signal</keyword>
<dbReference type="SUPFAM" id="SSF52266">
    <property type="entry name" value="SGNH hydrolase"/>
    <property type="match status" value="1"/>
</dbReference>
<feature type="signal peptide" evidence="1">
    <location>
        <begin position="1"/>
        <end position="19"/>
    </location>
</feature>
<comment type="caution">
    <text evidence="3">The sequence shown here is derived from an EMBL/GenBank/DDBJ whole genome shotgun (WGS) entry which is preliminary data.</text>
</comment>
<dbReference type="PANTHER" id="PTHR43784:SF2">
    <property type="entry name" value="GDSL-LIKE LIPASE_ACYLHYDROLASE, PUTATIVE (AFU_ORTHOLOGUE AFUA_2G00820)-RELATED"/>
    <property type="match status" value="1"/>
</dbReference>
<accession>A0A840HQL2</accession>
<dbReference type="CDD" id="cd01830">
    <property type="entry name" value="XynE_like"/>
    <property type="match status" value="1"/>
</dbReference>
<dbReference type="InterPro" id="IPR036514">
    <property type="entry name" value="SGNH_hydro_sf"/>
</dbReference>
<name>A0A840HQL2_9SPHN</name>
<evidence type="ECO:0000313" key="4">
    <source>
        <dbReference type="Proteomes" id="UP000575068"/>
    </source>
</evidence>